<comment type="subcellular location">
    <subcellularLocation>
        <location evidence="1">Secreted</location>
    </subcellularLocation>
</comment>
<evidence type="ECO:0000256" key="1">
    <source>
        <dbReference type="ARBA" id="ARBA00004613"/>
    </source>
</evidence>
<reference evidence="3 4" key="1">
    <citation type="submission" date="2016-10" db="EMBL/GenBank/DDBJ databases">
        <authorList>
            <person name="de Groot N.N."/>
        </authorList>
    </citation>
    <scope>NUCLEOTIDE SEQUENCE [LARGE SCALE GENOMIC DNA]</scope>
    <source>
        <strain evidence="3 4">Z108</strain>
    </source>
</reference>
<dbReference type="Gene3D" id="2.150.10.10">
    <property type="entry name" value="Serralysin-like metalloprotease, C-terminal"/>
    <property type="match status" value="5"/>
</dbReference>
<dbReference type="PANTHER" id="PTHR38340">
    <property type="entry name" value="S-LAYER PROTEIN"/>
    <property type="match status" value="1"/>
</dbReference>
<dbReference type="InterPro" id="IPR050557">
    <property type="entry name" value="RTX_toxin/Mannuronan_C5-epim"/>
</dbReference>
<dbReference type="GO" id="GO:0005509">
    <property type="term" value="F:calcium ion binding"/>
    <property type="evidence" value="ECO:0007669"/>
    <property type="project" value="InterPro"/>
</dbReference>
<name>A0A1I3I5F8_SELRU</name>
<evidence type="ECO:0000313" key="4">
    <source>
        <dbReference type="Proteomes" id="UP000183639"/>
    </source>
</evidence>
<dbReference type="PANTHER" id="PTHR38340:SF1">
    <property type="entry name" value="S-LAYER PROTEIN"/>
    <property type="match status" value="1"/>
</dbReference>
<dbReference type="EMBL" id="FOQK01000038">
    <property type="protein sequence ID" value="SFI43109.1"/>
    <property type="molecule type" value="Genomic_DNA"/>
</dbReference>
<evidence type="ECO:0000256" key="2">
    <source>
        <dbReference type="ARBA" id="ARBA00022525"/>
    </source>
</evidence>
<dbReference type="InterPro" id="IPR011049">
    <property type="entry name" value="Serralysin-like_metalloprot_C"/>
</dbReference>
<gene>
    <name evidence="3" type="ORF">SAMN04487861_13815</name>
</gene>
<dbReference type="RefSeq" id="WP_143092221.1">
    <property type="nucleotide sequence ID" value="NZ_FOQK01000038.1"/>
</dbReference>
<dbReference type="GO" id="GO:0005576">
    <property type="term" value="C:extracellular region"/>
    <property type="evidence" value="ECO:0007669"/>
    <property type="project" value="UniProtKB-SubCell"/>
</dbReference>
<evidence type="ECO:0000313" key="3">
    <source>
        <dbReference type="EMBL" id="SFI43109.1"/>
    </source>
</evidence>
<organism evidence="3 4">
    <name type="scientific">Selenomonas ruminantium</name>
    <dbReference type="NCBI Taxonomy" id="971"/>
    <lineage>
        <taxon>Bacteria</taxon>
        <taxon>Bacillati</taxon>
        <taxon>Bacillota</taxon>
        <taxon>Negativicutes</taxon>
        <taxon>Selenomonadales</taxon>
        <taxon>Selenomonadaceae</taxon>
        <taxon>Selenomonas</taxon>
    </lineage>
</organism>
<dbReference type="Proteomes" id="UP000183639">
    <property type="component" value="Unassembled WGS sequence"/>
</dbReference>
<proteinExistence type="predicted"/>
<dbReference type="Pfam" id="PF00353">
    <property type="entry name" value="HemolysinCabind"/>
    <property type="match status" value="6"/>
</dbReference>
<dbReference type="OrthoDB" id="473504at2"/>
<keyword evidence="2" id="KW-0964">Secreted</keyword>
<sequence length="1370" mass="146202">MSTQQDVIKQFMKKLDVTAKKGIPAVDEAVAYASAGKFSNLKQLVNSFVRDIKSAGIQYMDDMAAQMFLRRYCGIILDNKDTGAITGADAGSGKVKTADSIVPEAGNTASLKYPTGATTVINGLKVIWPERSKLTTMQQEIIKRLNSWWVKGALDLVEQSLGLSFKTAGATVNSMDVCFVNQNSSTLAAVRSHEDGNSGKTKQLTLVINMKHYSQLDLNNPNGKVKGKETFYLDRVLAHELTHAVMAANIGHFGTLPDFLLEGMAELVPGIDDERQYSINVVLQQNASWLQQLFDGKHTGGEADYSGGYLLLRYLAHQAATQKPAANVGISLPKGLSYNADLSVLKLTNSYEEQSIFLNKYAPKVFDATSYGKFLSLDGSAAAETVRVGKQGGSIRTRGGNDTISLSNGRTVYMHFGNDDGINTVYGMSGNDQLLFDQGVSSFGLDSSGAFFQSGKTKVILKNVANKTILAGRQLNFDEYRFGDANKENAFTYQRYANRMHYIGSAVKKDKLLVNEAANINLGNTSVFRNIDVVDGSNESITAGRNSFIGGSRYATLLGANYGQDVLRAGRGGAWLQGNGDTDVYYGNAGKDTFVYGSYGKSYNLQHTVTVNGYTSGQDEIRYRAGAFKAGTVAGNDVVLTMDKGKMIIKGAKGKAVTLVDSKGKKAVKTFTPSLAKGLSYNAAKTALTVKAPYKGTLAANSYAGTVVTIDASQDTQTVNLYGNAKNNVIKASKAGGIVSGGAGNDTLYGGAGKDIFVFGTNDGTDTINGYKYAQDILQFANKNIRWDFLNGGKDMLLVTGKTRITLKNLPSTTIRFRIGASGAVQTANGMPSNKNLVYKNKNYATLYATSKFTGSVNLNDYNLSLKNLDARAAAKAIKVTGTSGNNVIYAGKGGSTLIGGAGNDTLYGGAGKDIFVFGANDGSNTINGYKASQDILQFASASNLGYDYLNGGRDLLITTGKTRITLKNMPNKTVRYRIGATGKVLTSPCAPSNKNLVYKNNNFATLYATSGFGGDFYLNEYNLSLRNFDGRGTAKFLKVKGTSANNVIYAGKGGSTLIGGAGNDTLYGGAGKDIFVFGANDGSNTINGYKASQDILQLASASNTGYDYLNGGKDLLITAGKTRITLKGMPNKTVRYRIGATGKVLMAPCAPSNKNLVYKNNNFTTLYATGGFGGDFYLNEYNLSLRNFDGRGTAKFLKVKGTSANNVIYAGKGGSLITGGAGNDTLYGGIGTDTFIYASGDGRDVIYGYDQKKDIIQITSGKVDSWKRSGSDVVLNVGKGSITVKNGYGKALMIFDAKGKRMAPAYKLVASSNKYITSKKDVAYMRQMQSIGDKSSGLQPLVTKAAFASQALTLATTAGQQQKKMLKLK</sequence>
<accession>A0A1I3I5F8</accession>
<dbReference type="SUPFAM" id="SSF51120">
    <property type="entry name" value="beta-Roll"/>
    <property type="match status" value="5"/>
</dbReference>
<protein>
    <submittedName>
        <fullName evidence="3">Ca2+-binding protein, RTX toxin-related</fullName>
    </submittedName>
</protein>
<dbReference type="PRINTS" id="PR00313">
    <property type="entry name" value="CABNDNGRPT"/>
</dbReference>
<dbReference type="InterPro" id="IPR001343">
    <property type="entry name" value="Hemolysn_Ca-bd"/>
</dbReference>